<organism evidence="4 5">
    <name type="scientific">Neogemmobacter tilapiae</name>
    <dbReference type="NCBI Taxonomy" id="875041"/>
    <lineage>
        <taxon>Bacteria</taxon>
        <taxon>Pseudomonadati</taxon>
        <taxon>Pseudomonadota</taxon>
        <taxon>Alphaproteobacteria</taxon>
        <taxon>Rhodobacterales</taxon>
        <taxon>Paracoccaceae</taxon>
        <taxon>Neogemmobacter</taxon>
    </lineage>
</organism>
<comment type="caution">
    <text evidence="4">The sequence shown here is derived from an EMBL/GenBank/DDBJ whole genome shotgun (WGS) entry which is preliminary data.</text>
</comment>
<dbReference type="GO" id="GO:0016853">
    <property type="term" value="F:isomerase activity"/>
    <property type="evidence" value="ECO:0007669"/>
    <property type="project" value="UniProtKB-KW"/>
</dbReference>
<dbReference type="RefSeq" id="WP_189411514.1">
    <property type="nucleotide sequence ID" value="NZ_BMYJ01000005.1"/>
</dbReference>
<dbReference type="InterPro" id="IPR029044">
    <property type="entry name" value="Nucleotide-diphossugar_trans"/>
</dbReference>
<dbReference type="PANTHER" id="PTHR46390:SF1">
    <property type="entry name" value="MANNOSE-1-PHOSPHATE GUANYLYLTRANSFERASE"/>
    <property type="match status" value="1"/>
</dbReference>
<dbReference type="EMBL" id="BMYJ01000005">
    <property type="protein sequence ID" value="GHC56655.1"/>
    <property type="molecule type" value="Genomic_DNA"/>
</dbReference>
<protein>
    <submittedName>
        <fullName evidence="4">Mannose-1-phosphate guanylyltransferase/mannose-6-phosphate isomerase</fullName>
    </submittedName>
</protein>
<reference evidence="4" key="2">
    <citation type="submission" date="2020-09" db="EMBL/GenBank/DDBJ databases">
        <authorList>
            <person name="Sun Q."/>
            <person name="Kim S."/>
        </authorList>
    </citation>
    <scope>NUCLEOTIDE SEQUENCE</scope>
    <source>
        <strain evidence="4">KCTC 23310</strain>
    </source>
</reference>
<feature type="domain" description="MannoseP isomerase/GMP-like beta-helix" evidence="3">
    <location>
        <begin position="296"/>
        <end position="350"/>
    </location>
</feature>
<proteinExistence type="inferred from homology"/>
<evidence type="ECO:0000259" key="3">
    <source>
        <dbReference type="Pfam" id="PF22640"/>
    </source>
</evidence>
<feature type="domain" description="Nucleotidyl transferase" evidence="2">
    <location>
        <begin position="7"/>
        <end position="288"/>
    </location>
</feature>
<keyword evidence="4" id="KW-0413">Isomerase</keyword>
<evidence type="ECO:0000313" key="5">
    <source>
        <dbReference type="Proteomes" id="UP000638981"/>
    </source>
</evidence>
<keyword evidence="5" id="KW-1185">Reference proteome</keyword>
<dbReference type="AlphaFoldDB" id="A0A918TPE1"/>
<dbReference type="Pfam" id="PF00483">
    <property type="entry name" value="NTP_transferase"/>
    <property type="match status" value="1"/>
</dbReference>
<accession>A0A918TPE1</accession>
<dbReference type="InterPro" id="IPR006375">
    <property type="entry name" value="Man1P_GuaTrfase/Man6P_Isoase"/>
</dbReference>
<dbReference type="SUPFAM" id="SSF51182">
    <property type="entry name" value="RmlC-like cupins"/>
    <property type="match status" value="1"/>
</dbReference>
<comment type="similarity">
    <text evidence="1">Belongs to the mannose-6-phosphate isomerase type 2 family.</text>
</comment>
<evidence type="ECO:0000313" key="4">
    <source>
        <dbReference type="EMBL" id="GHC56655.1"/>
    </source>
</evidence>
<dbReference type="GO" id="GO:0009298">
    <property type="term" value="P:GDP-mannose biosynthetic process"/>
    <property type="evidence" value="ECO:0007669"/>
    <property type="project" value="TreeGrafter"/>
</dbReference>
<dbReference type="NCBIfam" id="TIGR01479">
    <property type="entry name" value="GMP_PMI"/>
    <property type="match status" value="1"/>
</dbReference>
<dbReference type="GO" id="GO:0004475">
    <property type="term" value="F:mannose-1-phosphate guanylyltransferase (GTP) activity"/>
    <property type="evidence" value="ECO:0007669"/>
    <property type="project" value="TreeGrafter"/>
</dbReference>
<dbReference type="GO" id="GO:0000271">
    <property type="term" value="P:polysaccharide biosynthetic process"/>
    <property type="evidence" value="ECO:0007669"/>
    <property type="project" value="InterPro"/>
</dbReference>
<dbReference type="Pfam" id="PF22640">
    <property type="entry name" value="ManC_GMP_beta-helix"/>
    <property type="match status" value="1"/>
</dbReference>
<dbReference type="InterPro" id="IPR011051">
    <property type="entry name" value="RmlC_Cupin_sf"/>
</dbReference>
<gene>
    <name evidence="4" type="ORF">GCM10007315_20030</name>
</gene>
<dbReference type="InterPro" id="IPR054566">
    <property type="entry name" value="ManC/GMP-like_b-helix"/>
</dbReference>
<dbReference type="PANTHER" id="PTHR46390">
    <property type="entry name" value="MANNOSE-1-PHOSPHATE GUANYLYLTRANSFERASE"/>
    <property type="match status" value="1"/>
</dbReference>
<evidence type="ECO:0000256" key="1">
    <source>
        <dbReference type="RuleBase" id="RU004190"/>
    </source>
</evidence>
<keyword evidence="4" id="KW-0808">Transferase</keyword>
<sequence length="481" mass="52180">MSYSIHPVILCGGMGSRLWPMSRVEQPKQFQPVGAKGSLTYFQTTIQRHRSTGFQEPIVVTNARHAAIVDRQMRELQLRGLVIAEPVGRNTGPAVLAAALAVLQDDPDGQLLVLPSDHIIKGDLNRTVLAMARAADEGRIVTFGIEPGYPETGFGYIVDGGEYVGYPGLHRVEQFAEKPNFDRAVELITSGAAYWASGISLFRADTLVEEFRRYDPVGYAAVARAFAKASGPKDRLLLEESHFAQATNQPTERIVFERSAAIALAPVRDIEWDDVGAWNAVHQISERCADNNVTRGDVITVDTANSLVQSDSRLVAVIGMRDVIVVETADAVLVAHRDHAQSVKQVVETLMAEDRPEVRSHKVRDTAWGQVEHLAKARNYEMRMLTVEPGASLRVNGTGVAPSMLTVISGAGYCGAPGAEMRIERGLTLPIAADHALPVRNGTTEVLRLIQLCFSSEPAGSKTETLAQVVATHALRNAPAA</sequence>
<name>A0A918TPE1_9RHOB</name>
<dbReference type="InterPro" id="IPR051161">
    <property type="entry name" value="Mannose-6P_isomerase_type2"/>
</dbReference>
<dbReference type="SUPFAM" id="SSF53448">
    <property type="entry name" value="Nucleotide-diphospho-sugar transferases"/>
    <property type="match status" value="1"/>
</dbReference>
<reference evidence="4" key="1">
    <citation type="journal article" date="2014" name="Int. J. Syst. Evol. Microbiol.">
        <title>Complete genome sequence of Corynebacterium casei LMG S-19264T (=DSM 44701T), isolated from a smear-ripened cheese.</title>
        <authorList>
            <consortium name="US DOE Joint Genome Institute (JGI-PGF)"/>
            <person name="Walter F."/>
            <person name="Albersmeier A."/>
            <person name="Kalinowski J."/>
            <person name="Ruckert C."/>
        </authorList>
    </citation>
    <scope>NUCLEOTIDE SEQUENCE</scope>
    <source>
        <strain evidence="4">KCTC 23310</strain>
    </source>
</reference>
<keyword evidence="4" id="KW-0548">Nucleotidyltransferase</keyword>
<dbReference type="InterPro" id="IPR005835">
    <property type="entry name" value="NTP_transferase_dom"/>
</dbReference>
<evidence type="ECO:0000259" key="2">
    <source>
        <dbReference type="Pfam" id="PF00483"/>
    </source>
</evidence>
<dbReference type="Gene3D" id="3.90.550.10">
    <property type="entry name" value="Spore Coat Polysaccharide Biosynthesis Protein SpsA, Chain A"/>
    <property type="match status" value="1"/>
</dbReference>
<dbReference type="Proteomes" id="UP000638981">
    <property type="component" value="Unassembled WGS sequence"/>
</dbReference>